<dbReference type="InterPro" id="IPR007197">
    <property type="entry name" value="rSAM"/>
</dbReference>
<dbReference type="PANTHER" id="PTHR43409">
    <property type="entry name" value="ANAEROBIC MAGNESIUM-PROTOPORPHYRIN IX MONOMETHYL ESTER CYCLASE-RELATED"/>
    <property type="match status" value="1"/>
</dbReference>
<dbReference type="SMART" id="SM00729">
    <property type="entry name" value="Elp3"/>
    <property type="match status" value="1"/>
</dbReference>
<name>X1DH44_9ZZZZ</name>
<keyword evidence="5" id="KW-0411">Iron-sulfur</keyword>
<feature type="domain" description="Radical SAM core" evidence="6">
    <location>
        <begin position="1"/>
        <end position="191"/>
    </location>
</feature>
<feature type="non-terminal residue" evidence="7">
    <location>
        <position position="1"/>
    </location>
</feature>
<keyword evidence="2" id="KW-0949">S-adenosyl-L-methionine</keyword>
<comment type="cofactor">
    <cofactor evidence="1">
        <name>[4Fe-4S] cluster</name>
        <dbReference type="ChEBI" id="CHEBI:49883"/>
    </cofactor>
</comment>
<dbReference type="SUPFAM" id="SSF102114">
    <property type="entry name" value="Radical SAM enzymes"/>
    <property type="match status" value="1"/>
</dbReference>
<dbReference type="EMBL" id="BART01026343">
    <property type="protein sequence ID" value="GAG95756.1"/>
    <property type="molecule type" value="Genomic_DNA"/>
</dbReference>
<dbReference type="GO" id="GO:0051536">
    <property type="term" value="F:iron-sulfur cluster binding"/>
    <property type="evidence" value="ECO:0007669"/>
    <property type="project" value="UniProtKB-KW"/>
</dbReference>
<reference evidence="7" key="1">
    <citation type="journal article" date="2014" name="Front. Microbiol.">
        <title>High frequency of phylogenetically diverse reductive dehalogenase-homologous genes in deep subseafloor sedimentary metagenomes.</title>
        <authorList>
            <person name="Kawai M."/>
            <person name="Futagami T."/>
            <person name="Toyoda A."/>
            <person name="Takaki Y."/>
            <person name="Nishi S."/>
            <person name="Hori S."/>
            <person name="Arai W."/>
            <person name="Tsubouchi T."/>
            <person name="Morono Y."/>
            <person name="Uchiyama I."/>
            <person name="Ito T."/>
            <person name="Fujiyama A."/>
            <person name="Inagaki F."/>
            <person name="Takami H."/>
        </authorList>
    </citation>
    <scope>NUCLEOTIDE SEQUENCE</scope>
    <source>
        <strain evidence="7">Expedition CK06-06</strain>
    </source>
</reference>
<dbReference type="Pfam" id="PF04055">
    <property type="entry name" value="Radical_SAM"/>
    <property type="match status" value="1"/>
</dbReference>
<accession>X1DH44</accession>
<evidence type="ECO:0000256" key="4">
    <source>
        <dbReference type="ARBA" id="ARBA00023004"/>
    </source>
</evidence>
<evidence type="ECO:0000313" key="7">
    <source>
        <dbReference type="EMBL" id="GAG95756.1"/>
    </source>
</evidence>
<keyword evidence="4" id="KW-0408">Iron</keyword>
<evidence type="ECO:0000256" key="3">
    <source>
        <dbReference type="ARBA" id="ARBA00022723"/>
    </source>
</evidence>
<keyword evidence="3" id="KW-0479">Metal-binding</keyword>
<evidence type="ECO:0000256" key="1">
    <source>
        <dbReference type="ARBA" id="ARBA00001966"/>
    </source>
</evidence>
<dbReference type="PANTHER" id="PTHR43409:SF7">
    <property type="entry name" value="BLL1977 PROTEIN"/>
    <property type="match status" value="1"/>
</dbReference>
<proteinExistence type="predicted"/>
<dbReference type="PROSITE" id="PS51918">
    <property type="entry name" value="RADICAL_SAM"/>
    <property type="match status" value="1"/>
</dbReference>
<dbReference type="GO" id="GO:0046872">
    <property type="term" value="F:metal ion binding"/>
    <property type="evidence" value="ECO:0007669"/>
    <property type="project" value="UniProtKB-KW"/>
</dbReference>
<dbReference type="InterPro" id="IPR006638">
    <property type="entry name" value="Elp3/MiaA/NifB-like_rSAM"/>
</dbReference>
<protein>
    <recommendedName>
        <fullName evidence="6">Radical SAM core domain-containing protein</fullName>
    </recommendedName>
</protein>
<dbReference type="Gene3D" id="3.20.20.70">
    <property type="entry name" value="Aldolase class I"/>
    <property type="match status" value="1"/>
</dbReference>
<dbReference type="InterPro" id="IPR013785">
    <property type="entry name" value="Aldolase_TIM"/>
</dbReference>
<dbReference type="InterPro" id="IPR058240">
    <property type="entry name" value="rSAM_sf"/>
</dbReference>
<gene>
    <name evidence="7" type="ORF">S01H4_47018</name>
</gene>
<comment type="caution">
    <text evidence="7">The sequence shown here is derived from an EMBL/GenBank/DDBJ whole genome shotgun (WGS) entry which is preliminary data.</text>
</comment>
<dbReference type="AlphaFoldDB" id="X1DH44"/>
<evidence type="ECO:0000256" key="2">
    <source>
        <dbReference type="ARBA" id="ARBA00022691"/>
    </source>
</evidence>
<organism evidence="7">
    <name type="scientific">marine sediment metagenome</name>
    <dbReference type="NCBI Taxonomy" id="412755"/>
    <lineage>
        <taxon>unclassified sequences</taxon>
        <taxon>metagenomes</taxon>
        <taxon>ecological metagenomes</taxon>
    </lineage>
</organism>
<evidence type="ECO:0000259" key="6">
    <source>
        <dbReference type="PROSITE" id="PS51918"/>
    </source>
</evidence>
<dbReference type="InterPro" id="IPR051198">
    <property type="entry name" value="BchE-like"/>
</dbReference>
<dbReference type="GO" id="GO:0003824">
    <property type="term" value="F:catalytic activity"/>
    <property type="evidence" value="ECO:0007669"/>
    <property type="project" value="InterPro"/>
</dbReference>
<sequence length="246" mass="28079">HCIEKYGITEFHFEDENMTLNNERAREICRLIDEKGLKIKWQTPNGIRAGVTNNDTLDEMKKSGCCHITVAPESGSERVIKEIMNKEQDLESVTRIVKHASKIGLKTAAFFIIGLPGETIQDVKLSIKYICQLAIAGIDEVGISLFIPLPGSELYDILLTQGKINNDWSSYATIGDMSKAVSWSEEISDHELNQLRKRAYLIFILMKSLFHPLRVLRSIVNIAIKREELKTERTLIAFIKRFRQKD</sequence>
<evidence type="ECO:0000256" key="5">
    <source>
        <dbReference type="ARBA" id="ARBA00023014"/>
    </source>
</evidence>